<feature type="domain" description="HTH araC/xylS-type" evidence="4">
    <location>
        <begin position="183"/>
        <end position="281"/>
    </location>
</feature>
<keyword evidence="1" id="KW-0805">Transcription regulation</keyword>
<reference evidence="5" key="1">
    <citation type="journal article" date="2021" name="Front. Microbiol.">
        <title>Comprehensive Comparative Genomics and Phenotyping of Methylobacterium Species.</title>
        <authorList>
            <person name="Alessa O."/>
            <person name="Ogura Y."/>
            <person name="Fujitani Y."/>
            <person name="Takami H."/>
            <person name="Hayashi T."/>
            <person name="Sahin N."/>
            <person name="Tani A."/>
        </authorList>
    </citation>
    <scope>NUCLEOTIDE SEQUENCE</scope>
    <source>
        <strain evidence="5">DSM 17168</strain>
    </source>
</reference>
<dbReference type="InterPro" id="IPR009057">
    <property type="entry name" value="Homeodomain-like_sf"/>
</dbReference>
<proteinExistence type="predicted"/>
<comment type="caution">
    <text evidence="5">The sequence shown here is derived from an EMBL/GenBank/DDBJ whole genome shotgun (WGS) entry which is preliminary data.</text>
</comment>
<evidence type="ECO:0000256" key="2">
    <source>
        <dbReference type="ARBA" id="ARBA00023125"/>
    </source>
</evidence>
<evidence type="ECO:0000313" key="5">
    <source>
        <dbReference type="EMBL" id="GJD99420.1"/>
    </source>
</evidence>
<accession>A0ABQ4SCL7</accession>
<keyword evidence="6" id="KW-1185">Reference proteome</keyword>
<keyword evidence="3" id="KW-0804">Transcription</keyword>
<evidence type="ECO:0000256" key="1">
    <source>
        <dbReference type="ARBA" id="ARBA00023015"/>
    </source>
</evidence>
<dbReference type="InterPro" id="IPR018062">
    <property type="entry name" value="HTH_AraC-typ_CS"/>
</dbReference>
<reference evidence="5" key="2">
    <citation type="submission" date="2021-08" db="EMBL/GenBank/DDBJ databases">
        <authorList>
            <person name="Tani A."/>
            <person name="Ola A."/>
            <person name="Ogura Y."/>
            <person name="Katsura K."/>
            <person name="Hayashi T."/>
        </authorList>
    </citation>
    <scope>NUCLEOTIDE SEQUENCE</scope>
    <source>
        <strain evidence="5">DSM 17168</strain>
    </source>
</reference>
<dbReference type="PROSITE" id="PS01124">
    <property type="entry name" value="HTH_ARAC_FAMILY_2"/>
    <property type="match status" value="1"/>
</dbReference>
<evidence type="ECO:0000313" key="6">
    <source>
        <dbReference type="Proteomes" id="UP001055153"/>
    </source>
</evidence>
<dbReference type="PRINTS" id="PR00032">
    <property type="entry name" value="HTHARAC"/>
</dbReference>
<dbReference type="Pfam" id="PF12833">
    <property type="entry name" value="HTH_18"/>
    <property type="match status" value="1"/>
</dbReference>
<dbReference type="InterPro" id="IPR018060">
    <property type="entry name" value="HTH_AraC"/>
</dbReference>
<dbReference type="RefSeq" id="WP_238234307.1">
    <property type="nucleotide sequence ID" value="NZ_BPQQ01000016.1"/>
</dbReference>
<dbReference type="InterPro" id="IPR050204">
    <property type="entry name" value="AraC_XylS_family_regulators"/>
</dbReference>
<dbReference type="SMART" id="SM00342">
    <property type="entry name" value="HTH_ARAC"/>
    <property type="match status" value="1"/>
</dbReference>
<organism evidence="5 6">
    <name type="scientific">Methylobacterium isbiliense</name>
    <dbReference type="NCBI Taxonomy" id="315478"/>
    <lineage>
        <taxon>Bacteria</taxon>
        <taxon>Pseudomonadati</taxon>
        <taxon>Pseudomonadota</taxon>
        <taxon>Alphaproteobacteria</taxon>
        <taxon>Hyphomicrobiales</taxon>
        <taxon>Methylobacteriaceae</taxon>
        <taxon>Methylobacterium</taxon>
    </lineage>
</organism>
<dbReference type="InterPro" id="IPR020449">
    <property type="entry name" value="Tscrpt_reg_AraC-type_HTH"/>
</dbReference>
<name>A0ABQ4SCL7_9HYPH</name>
<dbReference type="SUPFAM" id="SSF46689">
    <property type="entry name" value="Homeodomain-like"/>
    <property type="match status" value="2"/>
</dbReference>
<sequence length="285" mass="30674">MNSADRDRLYPGRVTPPPDDWRSFAWDGGLFQAAARPYTAAVEGTILSAAPILMTTLRGGAERHEMANADGRRYDGPDRPGAVSFLPAGCARSLRLRGVAWHWASLTLAPGAAASVPSFCCVEDPVLHGLLAELDRLHRRDGALDGTYCDTVSALLGAYLARRFGAAGVPPERPLRLTARQMRRIAEHVEEHLGGPIRIGALAALAGLSEGYFHRAFRATTGETPLAYVTRRRVARAVDLLRAGDLPIAVIALEVGFASPTAFARSFRSIVGAAPSAYRRRLDLP</sequence>
<protein>
    <submittedName>
        <fullName evidence="5">HTH-type transcriptional activator RhaS</fullName>
    </submittedName>
</protein>
<dbReference type="EMBL" id="BPQQ01000016">
    <property type="protein sequence ID" value="GJD99420.1"/>
    <property type="molecule type" value="Genomic_DNA"/>
</dbReference>
<dbReference type="Proteomes" id="UP001055153">
    <property type="component" value="Unassembled WGS sequence"/>
</dbReference>
<evidence type="ECO:0000256" key="3">
    <source>
        <dbReference type="ARBA" id="ARBA00023163"/>
    </source>
</evidence>
<dbReference type="PANTHER" id="PTHR46796">
    <property type="entry name" value="HTH-TYPE TRANSCRIPTIONAL ACTIVATOR RHAS-RELATED"/>
    <property type="match status" value="1"/>
</dbReference>
<dbReference type="Gene3D" id="1.10.10.60">
    <property type="entry name" value="Homeodomain-like"/>
    <property type="match status" value="2"/>
</dbReference>
<dbReference type="PROSITE" id="PS00041">
    <property type="entry name" value="HTH_ARAC_FAMILY_1"/>
    <property type="match status" value="1"/>
</dbReference>
<evidence type="ECO:0000259" key="4">
    <source>
        <dbReference type="PROSITE" id="PS01124"/>
    </source>
</evidence>
<gene>
    <name evidence="5" type="primary">rhaS_2</name>
    <name evidence="5" type="ORF">GMJLKIPL_1337</name>
</gene>
<keyword evidence="2" id="KW-0238">DNA-binding</keyword>